<organism evidence="1 2">
    <name type="scientific">Armillaria ostoyae</name>
    <name type="common">Armillaria root rot fungus</name>
    <dbReference type="NCBI Taxonomy" id="47428"/>
    <lineage>
        <taxon>Eukaryota</taxon>
        <taxon>Fungi</taxon>
        <taxon>Dikarya</taxon>
        <taxon>Basidiomycota</taxon>
        <taxon>Agaricomycotina</taxon>
        <taxon>Agaricomycetes</taxon>
        <taxon>Agaricomycetidae</taxon>
        <taxon>Agaricales</taxon>
        <taxon>Marasmiineae</taxon>
        <taxon>Physalacriaceae</taxon>
        <taxon>Armillaria</taxon>
    </lineage>
</organism>
<gene>
    <name evidence="1" type="ORF">ARMOST_08059</name>
</gene>
<dbReference type="AlphaFoldDB" id="A0A284R7N1"/>
<dbReference type="OrthoDB" id="10036721at2759"/>
<dbReference type="Gene3D" id="2.60.120.260">
    <property type="entry name" value="Galactose-binding domain-like"/>
    <property type="match status" value="2"/>
</dbReference>
<keyword evidence="2" id="KW-1185">Reference proteome</keyword>
<protein>
    <submittedName>
        <fullName evidence="1">Uncharacterized protein</fullName>
    </submittedName>
</protein>
<name>A0A284R7N1_ARMOS</name>
<evidence type="ECO:0000313" key="2">
    <source>
        <dbReference type="Proteomes" id="UP000219338"/>
    </source>
</evidence>
<dbReference type="EMBL" id="FUEG01000005">
    <property type="protein sequence ID" value="SJL04689.1"/>
    <property type="molecule type" value="Genomic_DNA"/>
</dbReference>
<dbReference type="Proteomes" id="UP000219338">
    <property type="component" value="Unassembled WGS sequence"/>
</dbReference>
<proteinExistence type="predicted"/>
<evidence type="ECO:0000313" key="1">
    <source>
        <dbReference type="EMBL" id="SJL04689.1"/>
    </source>
</evidence>
<accession>A0A284R7N1</accession>
<dbReference type="STRING" id="47428.A0A284R7N1"/>
<reference evidence="2" key="1">
    <citation type="journal article" date="2017" name="Nat. Ecol. Evol.">
        <title>Genome expansion and lineage-specific genetic innovations in the forest pathogenic fungi Armillaria.</title>
        <authorList>
            <person name="Sipos G."/>
            <person name="Prasanna A.N."/>
            <person name="Walter M.C."/>
            <person name="O'Connor E."/>
            <person name="Balint B."/>
            <person name="Krizsan K."/>
            <person name="Kiss B."/>
            <person name="Hess J."/>
            <person name="Varga T."/>
            <person name="Slot J."/>
            <person name="Riley R."/>
            <person name="Boka B."/>
            <person name="Rigling D."/>
            <person name="Barry K."/>
            <person name="Lee J."/>
            <person name="Mihaltcheva S."/>
            <person name="LaButti K."/>
            <person name="Lipzen A."/>
            <person name="Waldron R."/>
            <person name="Moloney N.M."/>
            <person name="Sperisen C."/>
            <person name="Kredics L."/>
            <person name="Vagvoelgyi C."/>
            <person name="Patrignani A."/>
            <person name="Fitzpatrick D."/>
            <person name="Nagy I."/>
            <person name="Doyle S."/>
            <person name="Anderson J.B."/>
            <person name="Grigoriev I.V."/>
            <person name="Gueldener U."/>
            <person name="Muensterkoetter M."/>
            <person name="Nagy L.G."/>
        </authorList>
    </citation>
    <scope>NUCLEOTIDE SEQUENCE [LARGE SCALE GENOMIC DNA]</scope>
    <source>
        <strain evidence="2">C18/9</strain>
    </source>
</reference>
<sequence>MSQDLNLEIEVEAELQSPFRNAPVCLFEQAATCYPPMEVNEGEENLGAVATETTIIKFTCKMFSKLVYPIPAFLSVVTGTLLPHSADAPPSVPSVQSLDAHATAPTLDFHNSTWIWTGEKPMPLGVRPFRKTLSTSKRKCPVCATILISRLVSFIMQTTLYSHTHSDDTYSIVVNDAEIGSGNGWRQPAVYTAGLQPENENVFAITVNNTNEDAALLIVTISVDYTDSTTETITTDNTWKMLKTVPPSGDNAYTLYLNDDNIDSGRDRRYAEAYLIGSQFKLDPDVNVIAVDGENFQFNSGAPNTAGVAAIILIAYSDGLLEKYYTDALWKTLASPPPAGFEQPGTDNSS</sequence>